<name>A0A0Q0UAK7_VIBMT</name>
<accession>A0A0Q0UAK7</accession>
<sequence length="83" mass="9640">MVESLIRINKQGLSNFKYHLDQDEQNSLSSSFQKQISDWYHSVTQALKYPLWREVGELAGGVQLAVRLLAYIFCNDGYTRLTR</sequence>
<dbReference type="EMBL" id="LBGP01000015">
    <property type="protein sequence ID" value="KQB00648.1"/>
    <property type="molecule type" value="Genomic_DNA"/>
</dbReference>
<dbReference type="PATRIC" id="fig|1481663.12.peg.1012"/>
<organism evidence="1 2">
    <name type="scientific">Vibrio metoecus</name>
    <dbReference type="NCBI Taxonomy" id="1481663"/>
    <lineage>
        <taxon>Bacteria</taxon>
        <taxon>Pseudomonadati</taxon>
        <taxon>Pseudomonadota</taxon>
        <taxon>Gammaproteobacteria</taxon>
        <taxon>Vibrionales</taxon>
        <taxon>Vibrionaceae</taxon>
        <taxon>Vibrio</taxon>
    </lineage>
</organism>
<dbReference type="AlphaFoldDB" id="A0A0Q0UAK7"/>
<evidence type="ECO:0000313" key="1">
    <source>
        <dbReference type="EMBL" id="KQB00648.1"/>
    </source>
</evidence>
<comment type="caution">
    <text evidence="1">The sequence shown here is derived from an EMBL/GenBank/DDBJ whole genome shotgun (WGS) entry which is preliminary data.</text>
</comment>
<reference evidence="1 2" key="1">
    <citation type="journal article" date="2015" name="Genome Biol. Evol.">
        <title>The Dynamics of Genetic Interactions between Vibrio metoecus and Vibrio cholerae, Two Close Relatives Co-Occurring in the Environment.</title>
        <authorList>
            <person name="Orata F.D."/>
            <person name="Kirchberger P.C."/>
            <person name="Meheust R."/>
            <person name="Barlow E.J."/>
            <person name="Tarr C.L."/>
            <person name="Boucher Y."/>
        </authorList>
    </citation>
    <scope>NUCLEOTIDE SEQUENCE [LARGE SCALE GENOMIC DNA]</scope>
    <source>
        <strain evidence="1 2">YB5B04</strain>
    </source>
</reference>
<proteinExistence type="predicted"/>
<dbReference type="Proteomes" id="UP000050491">
    <property type="component" value="Unassembled WGS sequence"/>
</dbReference>
<evidence type="ECO:0000313" key="2">
    <source>
        <dbReference type="Proteomes" id="UP000050491"/>
    </source>
</evidence>
<protein>
    <submittedName>
        <fullName evidence="1">Uncharacterized protein</fullName>
    </submittedName>
</protein>
<gene>
    <name evidence="1" type="ORF">XV92_11175</name>
</gene>